<dbReference type="PANTHER" id="PTHR35807">
    <property type="entry name" value="TRANSCRIPTIONAL REGULATOR REDD-RELATED"/>
    <property type="match status" value="1"/>
</dbReference>
<organism evidence="7 8">
    <name type="scientific">Microbispora siamensis</name>
    <dbReference type="NCBI Taxonomy" id="564413"/>
    <lineage>
        <taxon>Bacteria</taxon>
        <taxon>Bacillati</taxon>
        <taxon>Actinomycetota</taxon>
        <taxon>Actinomycetes</taxon>
        <taxon>Streptosporangiales</taxon>
        <taxon>Streptosporangiaceae</taxon>
        <taxon>Microbispora</taxon>
    </lineage>
</organism>
<evidence type="ECO:0000256" key="1">
    <source>
        <dbReference type="ARBA" id="ARBA00005820"/>
    </source>
</evidence>
<gene>
    <name evidence="7" type="ORF">Msi02_06220</name>
</gene>
<feature type="domain" description="OmpR/PhoB-type" evidence="6">
    <location>
        <begin position="2"/>
        <end position="99"/>
    </location>
</feature>
<dbReference type="EMBL" id="BOOF01000002">
    <property type="protein sequence ID" value="GIH59805.1"/>
    <property type="molecule type" value="Genomic_DNA"/>
</dbReference>
<dbReference type="InterPro" id="IPR002182">
    <property type="entry name" value="NB-ARC"/>
</dbReference>
<dbReference type="InterPro" id="IPR016032">
    <property type="entry name" value="Sig_transdc_resp-reg_C-effctor"/>
</dbReference>
<dbReference type="Gene3D" id="1.25.40.10">
    <property type="entry name" value="Tetratricopeptide repeat domain"/>
    <property type="match status" value="3"/>
</dbReference>
<keyword evidence="8" id="KW-1185">Reference proteome</keyword>
<evidence type="ECO:0000313" key="8">
    <source>
        <dbReference type="Proteomes" id="UP000660454"/>
    </source>
</evidence>
<keyword evidence="3 5" id="KW-0238">DNA-binding</keyword>
<dbReference type="Pfam" id="PF03704">
    <property type="entry name" value="BTAD"/>
    <property type="match status" value="1"/>
</dbReference>
<keyword evidence="2" id="KW-0805">Transcription regulation</keyword>
<dbReference type="CDD" id="cd15831">
    <property type="entry name" value="BTAD"/>
    <property type="match status" value="1"/>
</dbReference>
<evidence type="ECO:0000313" key="7">
    <source>
        <dbReference type="EMBL" id="GIH59805.1"/>
    </source>
</evidence>
<dbReference type="PRINTS" id="PR00364">
    <property type="entry name" value="DISEASERSIST"/>
</dbReference>
<dbReference type="PANTHER" id="PTHR35807:SF1">
    <property type="entry name" value="TRANSCRIPTIONAL REGULATOR REDD"/>
    <property type="match status" value="1"/>
</dbReference>
<comment type="caution">
    <text evidence="7">The sequence shown here is derived from an EMBL/GenBank/DDBJ whole genome shotgun (WGS) entry which is preliminary data.</text>
</comment>
<evidence type="ECO:0000256" key="3">
    <source>
        <dbReference type="ARBA" id="ARBA00023125"/>
    </source>
</evidence>
<dbReference type="Gene3D" id="3.40.50.300">
    <property type="entry name" value="P-loop containing nucleotide triphosphate hydrolases"/>
    <property type="match status" value="1"/>
</dbReference>
<evidence type="ECO:0000259" key="6">
    <source>
        <dbReference type="PROSITE" id="PS51755"/>
    </source>
</evidence>
<name>A0ABQ4GEF0_9ACTN</name>
<feature type="DNA-binding region" description="OmpR/PhoB-type" evidence="5">
    <location>
        <begin position="2"/>
        <end position="99"/>
    </location>
</feature>
<dbReference type="SUPFAM" id="SSF46894">
    <property type="entry name" value="C-terminal effector domain of the bipartite response regulators"/>
    <property type="match status" value="1"/>
</dbReference>
<sequence>MDKAEQMVPVFNYGILGPLIVRRGETEIPVAGVRDRTVLARLLLSPGEAVSKDQLIDALYGDSPRKTASTQIHGAVKRLRYLLGTASIQTNTDGYLLVTAPDSVDAKVFEQLVAQARAALRSGRSDDADRALRRALELWRGPALAGFDGDVFVTEAHRWEELRLAAVEENIEVQFELGRYTEVIPELHLLTAAHPMRERFAGQLMLALYRAQRTSEALRTYADLRNRLVNEMGVDPSPDLQHLYEQILRQDSALQQAPVAAFTPQQLPAGLPSMIGRDAELKQAVMALTPQQRRHLPVVVIVGNGGVGKTTVALEVAHLVTTDYPDGQLFANLGGAGPRPARPHDVLGRFLRALGVSGPATPSDIEERSVLFRSLTARKRLLIVLDDASDAQQIAPLLPGSAGCAVIVSSRAGASQFHGATLIPLQPFEPDDARALLAQNAGTDRMAAEPKAVDEIIQACLGLPLALAIVGSRLAARPAWPIGKVAARLGVRQRILSELREVEPVLEWAYGTLEADTRTLLRRIGLLGHRTVSAWTAAALADMPLPAAEERLDQLSEAGFLTPAGASGYEGPAYTCHDLVLALAHNRAMKEDPPQERASALERFFGALLSMSDAAYVAVRGGHWGVVRGSAIRWQPPERWLDRLPPGWAPVWLESQPTRFAAAAQQAAELGQAEYCWELALALFPLLEAGGHFEVWRTITDCALQAARQAGDVRGEAVMLYSQGHRAIIRHDRDEARQLLERSAELFHGLDDAAGEGLAVSDLAAINRAGGDLQGAEKMYTRAVALLARAGDCGGEAGAVHGIAKIYLDRHADATARVYLEKARLLAHTAGNLGLEAQILHTMAVLDAQAGDPDTAETGFRNALRITRSLDHHVGTAFILVDLGDLEIRRGRRHDGFLNLLEGCELAQIAGDRRTEAKARCALAAEYVKSGEMTLAAADYTVARTLYHALGDDAGAARAREGLAGLARAMP</sequence>
<dbReference type="SUPFAM" id="SSF52540">
    <property type="entry name" value="P-loop containing nucleoside triphosphate hydrolases"/>
    <property type="match status" value="1"/>
</dbReference>
<dbReference type="PROSITE" id="PS51755">
    <property type="entry name" value="OMPR_PHOB"/>
    <property type="match status" value="1"/>
</dbReference>
<protein>
    <submittedName>
        <fullName evidence="7">SARP family transcriptional regulator</fullName>
    </submittedName>
</protein>
<dbReference type="Proteomes" id="UP000660454">
    <property type="component" value="Unassembled WGS sequence"/>
</dbReference>
<dbReference type="SUPFAM" id="SSF48452">
    <property type="entry name" value="TPR-like"/>
    <property type="match status" value="2"/>
</dbReference>
<reference evidence="7 8" key="1">
    <citation type="submission" date="2021-01" db="EMBL/GenBank/DDBJ databases">
        <title>Whole genome shotgun sequence of Microbispora siamensis NBRC 104113.</title>
        <authorList>
            <person name="Komaki H."/>
            <person name="Tamura T."/>
        </authorList>
    </citation>
    <scope>NUCLEOTIDE SEQUENCE [LARGE SCALE GENOMIC DNA]</scope>
    <source>
        <strain evidence="7 8">NBRC 104113</strain>
    </source>
</reference>
<comment type="similarity">
    <text evidence="1">Belongs to the AfsR/DnrI/RedD regulatory family.</text>
</comment>
<evidence type="ECO:0000256" key="2">
    <source>
        <dbReference type="ARBA" id="ARBA00023015"/>
    </source>
</evidence>
<accession>A0ABQ4GEF0</accession>
<proteinExistence type="inferred from homology"/>
<dbReference type="SMART" id="SM01043">
    <property type="entry name" value="BTAD"/>
    <property type="match status" value="1"/>
</dbReference>
<dbReference type="Pfam" id="PF00931">
    <property type="entry name" value="NB-ARC"/>
    <property type="match status" value="1"/>
</dbReference>
<dbReference type="InterPro" id="IPR005158">
    <property type="entry name" value="BTAD"/>
</dbReference>
<dbReference type="InterPro" id="IPR001867">
    <property type="entry name" value="OmpR/PhoB-type_DNA-bd"/>
</dbReference>
<dbReference type="Gene3D" id="1.10.10.10">
    <property type="entry name" value="Winged helix-like DNA-binding domain superfamily/Winged helix DNA-binding domain"/>
    <property type="match status" value="1"/>
</dbReference>
<dbReference type="InterPro" id="IPR011990">
    <property type="entry name" value="TPR-like_helical_dom_sf"/>
</dbReference>
<evidence type="ECO:0000256" key="5">
    <source>
        <dbReference type="PROSITE-ProRule" id="PRU01091"/>
    </source>
</evidence>
<dbReference type="InterPro" id="IPR051677">
    <property type="entry name" value="AfsR-DnrI-RedD_regulator"/>
</dbReference>
<keyword evidence="4" id="KW-0804">Transcription</keyword>
<evidence type="ECO:0000256" key="4">
    <source>
        <dbReference type="ARBA" id="ARBA00023163"/>
    </source>
</evidence>
<dbReference type="InterPro" id="IPR036388">
    <property type="entry name" value="WH-like_DNA-bd_sf"/>
</dbReference>
<dbReference type="InterPro" id="IPR027417">
    <property type="entry name" value="P-loop_NTPase"/>
</dbReference>